<dbReference type="Proteomes" id="UP000269019">
    <property type="component" value="Chromosome"/>
</dbReference>
<feature type="compositionally biased region" description="Polar residues" evidence="1">
    <location>
        <begin position="352"/>
        <end position="364"/>
    </location>
</feature>
<dbReference type="KEGG" id="ccho:CCHOA_06780"/>
<dbReference type="OrthoDB" id="3733464at2"/>
<keyword evidence="3" id="KW-1185">Reference proteome</keyword>
<evidence type="ECO:0000256" key="1">
    <source>
        <dbReference type="SAM" id="MobiDB-lite"/>
    </source>
</evidence>
<sequence length="475" mass="51403">MNDDAARAIYELAYPAPRMSGAGIPRTLVIALDGFANAGSAVKHAAEYLTASLDNVTVATFDHDQLIDYRSRRPPMILSDNQIVGVGSHELEVKLLQDCDGRPFLLLTGPEPDYRWEGFAHAVSELVAHFRIDQTLVLYSVPGRWPHTRPLMISAHGNTPALIDRFFKTAVKDMQLPSSAASLIEVELSKDGGAVAGYTTHVPHYLEDTPFAPATLKLLNAVSLAGQLNLPLLSLEQDSQETMLSIDSRIQQLPQADQFLTAMEQDFDETVEQYLQQFPDAIPPGESGAPTPEEIGRAAESFLTSLDHDERQSLLRSDLPVFDKRPRMESDPSAANNGGVVELYRHDPLEDASQQAATSSPSVQSDEDDSAGSPAAVPDASALPKQTSEKSTAAGHDASSDDTGPDDDLSAAQQQSAQDVKDSSDGDGAVSAESDSADADQESTSSLDGVHHSLHNTSRESMRLLRRLVRRLREQ</sequence>
<name>A0A3G6JA25_9CORY</name>
<dbReference type="InterPro" id="IPR038389">
    <property type="entry name" value="PSMG2_sf"/>
</dbReference>
<evidence type="ECO:0000313" key="3">
    <source>
        <dbReference type="Proteomes" id="UP000269019"/>
    </source>
</evidence>
<feature type="region of interest" description="Disordered" evidence="1">
    <location>
        <begin position="317"/>
        <end position="339"/>
    </location>
</feature>
<reference evidence="2 3" key="1">
    <citation type="submission" date="2018-11" db="EMBL/GenBank/DDBJ databases">
        <authorList>
            <person name="Kleinhagauer T."/>
            <person name="Glaeser S.P."/>
            <person name="Spergser J."/>
            <person name="Ruckert C."/>
            <person name="Kaempfer P."/>
            <person name="Busse H.-J."/>
        </authorList>
    </citation>
    <scope>NUCLEOTIDE SEQUENCE [LARGE SCALE GENOMIC DNA]</scope>
    <source>
        <strain evidence="2 3">200CH</strain>
    </source>
</reference>
<organism evidence="2 3">
    <name type="scientific">Corynebacterium choanae</name>
    <dbReference type="NCBI Taxonomy" id="1862358"/>
    <lineage>
        <taxon>Bacteria</taxon>
        <taxon>Bacillati</taxon>
        <taxon>Actinomycetota</taxon>
        <taxon>Actinomycetes</taxon>
        <taxon>Mycobacteriales</taxon>
        <taxon>Corynebacteriaceae</taxon>
        <taxon>Corynebacterium</taxon>
    </lineage>
</organism>
<dbReference type="EMBL" id="CP033896">
    <property type="protein sequence ID" value="AZA13748.1"/>
    <property type="molecule type" value="Genomic_DNA"/>
</dbReference>
<proteinExistence type="predicted"/>
<dbReference type="Gene3D" id="3.40.50.10900">
    <property type="entry name" value="PAC-like subunit"/>
    <property type="match status" value="1"/>
</dbReference>
<dbReference type="RefSeq" id="WP_123928252.1">
    <property type="nucleotide sequence ID" value="NZ_CP033896.1"/>
</dbReference>
<feature type="compositionally biased region" description="Basic and acidic residues" evidence="1">
    <location>
        <begin position="321"/>
        <end position="330"/>
    </location>
</feature>
<gene>
    <name evidence="2" type="ORF">CCHOA_06780</name>
</gene>
<dbReference type="AlphaFoldDB" id="A0A3G6JA25"/>
<dbReference type="SUPFAM" id="SSF159659">
    <property type="entry name" value="Cgl1923-like"/>
    <property type="match status" value="1"/>
</dbReference>
<feature type="region of interest" description="Disordered" evidence="1">
    <location>
        <begin position="351"/>
        <end position="463"/>
    </location>
</feature>
<accession>A0A3G6JA25</accession>
<protein>
    <submittedName>
        <fullName evidence="2">PAC2 family protein</fullName>
    </submittedName>
</protein>
<evidence type="ECO:0000313" key="2">
    <source>
        <dbReference type="EMBL" id="AZA13748.1"/>
    </source>
</evidence>
<dbReference type="InterPro" id="IPR019151">
    <property type="entry name" value="Proteasome_assmbl_chaperone_2"/>
</dbReference>
<dbReference type="Pfam" id="PF09754">
    <property type="entry name" value="PAC2"/>
    <property type="match status" value="1"/>
</dbReference>